<organism evidence="4">
    <name type="scientific">Perkinsus marinus (strain ATCC 50983 / TXsc)</name>
    <dbReference type="NCBI Taxonomy" id="423536"/>
    <lineage>
        <taxon>Eukaryota</taxon>
        <taxon>Sar</taxon>
        <taxon>Alveolata</taxon>
        <taxon>Perkinsozoa</taxon>
        <taxon>Perkinsea</taxon>
        <taxon>Perkinsida</taxon>
        <taxon>Perkinsidae</taxon>
        <taxon>Perkinsus</taxon>
    </lineage>
</organism>
<dbReference type="AlphaFoldDB" id="C5LN55"/>
<name>C5LN55_PERM5</name>
<reference evidence="3 4" key="1">
    <citation type="submission" date="2008-07" db="EMBL/GenBank/DDBJ databases">
        <authorList>
            <person name="El-Sayed N."/>
            <person name="Caler E."/>
            <person name="Inman J."/>
            <person name="Amedeo P."/>
            <person name="Hass B."/>
            <person name="Wortman J."/>
        </authorList>
    </citation>
    <scope>NUCLEOTIDE SEQUENCE [LARGE SCALE GENOMIC DNA]</scope>
    <source>
        <strain evidence="4">ATCC 50983 / TXsc</strain>
    </source>
</reference>
<dbReference type="RefSeq" id="XP_002769136.1">
    <property type="nucleotide sequence ID" value="XM_002769090.1"/>
</dbReference>
<dbReference type="Gene3D" id="1.10.390.10">
    <property type="entry name" value="Neutral Protease Domain 2"/>
    <property type="match status" value="1"/>
</dbReference>
<dbReference type="SUPFAM" id="SSF63737">
    <property type="entry name" value="Leukotriene A4 hydrolase N-terminal domain"/>
    <property type="match status" value="1"/>
</dbReference>
<evidence type="ECO:0000313" key="3">
    <source>
        <dbReference type="EMBL" id="EER01854.1"/>
    </source>
</evidence>
<dbReference type="GO" id="GO:0043171">
    <property type="term" value="P:peptide catabolic process"/>
    <property type="evidence" value="ECO:0007669"/>
    <property type="project" value="TreeGrafter"/>
</dbReference>
<keyword evidence="3" id="KW-0482">Metalloprotease</keyword>
<dbReference type="InterPro" id="IPR045357">
    <property type="entry name" value="Aminopeptidase_N-like_N"/>
</dbReference>
<dbReference type="InterPro" id="IPR050344">
    <property type="entry name" value="Peptidase_M1_aminopeptidases"/>
</dbReference>
<evidence type="ECO:0000259" key="2">
    <source>
        <dbReference type="Pfam" id="PF17900"/>
    </source>
</evidence>
<dbReference type="OrthoDB" id="10031169at2759"/>
<feature type="domain" description="Peptidase M1 membrane alanine aminopeptidase" evidence="1">
    <location>
        <begin position="399"/>
        <end position="581"/>
    </location>
</feature>
<dbReference type="InterPro" id="IPR014782">
    <property type="entry name" value="Peptidase_M1_dom"/>
</dbReference>
<dbReference type="GO" id="GO:0016020">
    <property type="term" value="C:membrane"/>
    <property type="evidence" value="ECO:0007669"/>
    <property type="project" value="TreeGrafter"/>
</dbReference>
<dbReference type="InterPro" id="IPR042097">
    <property type="entry name" value="Aminopeptidase_N-like_N_sf"/>
</dbReference>
<dbReference type="GO" id="GO:0005737">
    <property type="term" value="C:cytoplasm"/>
    <property type="evidence" value="ECO:0007669"/>
    <property type="project" value="TreeGrafter"/>
</dbReference>
<dbReference type="GO" id="GO:0008270">
    <property type="term" value="F:zinc ion binding"/>
    <property type="evidence" value="ECO:0007669"/>
    <property type="project" value="InterPro"/>
</dbReference>
<dbReference type="Proteomes" id="UP000007800">
    <property type="component" value="Unassembled WGS sequence"/>
</dbReference>
<feature type="domain" description="Aminopeptidase N-like N-terminal" evidence="2">
    <location>
        <begin position="42"/>
        <end position="215"/>
    </location>
</feature>
<evidence type="ECO:0000313" key="4">
    <source>
        <dbReference type="Proteomes" id="UP000007800"/>
    </source>
</evidence>
<keyword evidence="3" id="KW-0645">Protease</keyword>
<dbReference type="SUPFAM" id="SSF55486">
    <property type="entry name" value="Metalloproteases ('zincins'), catalytic domain"/>
    <property type="match status" value="1"/>
</dbReference>
<evidence type="ECO:0000259" key="1">
    <source>
        <dbReference type="Pfam" id="PF01433"/>
    </source>
</evidence>
<dbReference type="GO" id="GO:0005615">
    <property type="term" value="C:extracellular space"/>
    <property type="evidence" value="ECO:0007669"/>
    <property type="project" value="TreeGrafter"/>
</dbReference>
<dbReference type="GeneID" id="9054284"/>
<dbReference type="EMBL" id="GG683700">
    <property type="protein sequence ID" value="EER01854.1"/>
    <property type="molecule type" value="Genomic_DNA"/>
</dbReference>
<dbReference type="InParanoid" id="C5LN55"/>
<dbReference type="PANTHER" id="PTHR11533">
    <property type="entry name" value="PROTEASE M1 ZINC METALLOPROTEASE"/>
    <property type="match status" value="1"/>
</dbReference>
<dbReference type="Pfam" id="PF17900">
    <property type="entry name" value="Peptidase_M1_N"/>
    <property type="match status" value="1"/>
</dbReference>
<dbReference type="GO" id="GO:0070006">
    <property type="term" value="F:metalloaminopeptidase activity"/>
    <property type="evidence" value="ECO:0007669"/>
    <property type="project" value="TreeGrafter"/>
</dbReference>
<proteinExistence type="predicted"/>
<keyword evidence="3" id="KW-0378">Hydrolase</keyword>
<dbReference type="InterPro" id="IPR027268">
    <property type="entry name" value="Peptidase_M4/M1_CTD_sf"/>
</dbReference>
<dbReference type="Pfam" id="PF01433">
    <property type="entry name" value="Peptidase_M1"/>
    <property type="match status" value="1"/>
</dbReference>
<dbReference type="OMA" id="IWEHFIT"/>
<keyword evidence="4" id="KW-1185">Reference proteome</keyword>
<gene>
    <name evidence="3" type="ORF">Pmar_PMAR028306</name>
</gene>
<dbReference type="PANTHER" id="PTHR11533:SF299">
    <property type="entry name" value="AMINOPEPTIDASE"/>
    <property type="match status" value="1"/>
</dbReference>
<dbReference type="GO" id="GO:0042277">
    <property type="term" value="F:peptide binding"/>
    <property type="evidence" value="ECO:0007669"/>
    <property type="project" value="TreeGrafter"/>
</dbReference>
<protein>
    <submittedName>
        <fullName evidence="3">Protease m1 zinc metalloprotease, putative</fullName>
    </submittedName>
</protein>
<dbReference type="GO" id="GO:0006508">
    <property type="term" value="P:proteolysis"/>
    <property type="evidence" value="ECO:0007669"/>
    <property type="project" value="UniProtKB-KW"/>
</dbReference>
<sequence>MARKLPSIASPAAPTCSSLCTDRMPSGTLLARAEKPGEGFAPISYDISLSNFDRDRGVFSGEVRIHLHTVDAQCDIISLHAVGMTISALKVDDLAAQYELSEGVLAIEVPVKRQAHEVFVEYTGKLARCGPLKSRLDGSTITVAPRGLFTADSHAKGHVSSLDVSDLEALADDSDFPNSAKEFYIGTSLEPRHARRVYPCVDDPRFKASFTLRVAERDVGDNSITSISAARRLEGSVEFNTPGDIRLPTYSVGLFIGPFSEYVASDRVRIAYFCEEDGFSDTSNHTLLDKRQRHSRDRLELTPVVSGHAAAFALEKMMLWFGEVTPYPSPPNLLRIVALPHHRGLGLETFGSISVKDTYCLLPKIANEIRTMEKEKKLYPDGQGTLIAPKLKHLSELLSRRRRTARLMCHEVSHMWFGDMLTPRSFQQLWLKEGMARLLEFIMCELLPTWTEDARISTKELHVLNSCLGKGIWEHFITDVQLDAMLADASPARSHPIECPKASTSGTDDTEVVFDTIAYGKGACVLRMLRSAVGEEAFIKGLRSLLKSHGQSTYTEEDLWRAMGDASGWPAREIADWMNTWLREPGLPVVHSAVEELRNGYALKLWQLEEPCVISKRPPWITGMERGSETEFDGRFSPRRIPLKLKVWWLKHKSVVHEDNLHCWLDSKHVPGNPLEIIIDRPDASDCELALLINPELESFVLCPPPSFETLPPVGCLSRVQQCALLASLALDIKRRREACVAGAAHDVEKEWYWKALWALAGASDSGKLSAAGAFYTAVETECEVSLT</sequence>
<dbReference type="Gene3D" id="2.60.40.1730">
    <property type="entry name" value="tricorn interacting facor f3 domain"/>
    <property type="match status" value="1"/>
</dbReference>
<accession>C5LN55</accession>